<evidence type="ECO:0008006" key="4">
    <source>
        <dbReference type="Google" id="ProtNLM"/>
    </source>
</evidence>
<reference evidence="2 3" key="1">
    <citation type="submission" date="2019-06" db="EMBL/GenBank/DDBJ databases">
        <title>Pac Bio to generate improved reference genome sequences for organisms with transposon mutant libraries (support for FEBA project).</title>
        <authorList>
            <person name="Blow M."/>
        </authorList>
    </citation>
    <scope>NUCLEOTIDE SEQUENCE [LARGE SCALE GENOMIC DNA]</scope>
    <source>
        <strain evidence="2 3">USDA 1844</strain>
    </source>
</reference>
<dbReference type="Gene3D" id="1.10.443.10">
    <property type="entry name" value="Intergrase catalytic core"/>
    <property type="match status" value="1"/>
</dbReference>
<comment type="caution">
    <text evidence="2">The sequence shown here is derived from an EMBL/GenBank/DDBJ whole genome shotgun (WGS) entry which is preliminary data.</text>
</comment>
<sequence length="399" mass="45142">MVVNGLAQAFDAFALVMSPRAPWAMDQFVQKCPGIFAASIKLALKSSHTPDVSRVAYAGEGGRSGRWQSNERVIEPNPILEGLIPRNTKARPRSLSPTKRMPQDLLFPILTKAFVVHRKKDGTERHDRTGEFAATLLLGALRSAEVFHLWVNDLQISKAGKLYGFLRHPGLYIEPGEGSRRDLLSRRYYGLRPRNEARGTTMFAGFKSVALNADHWSTIEWIPNTEDFVRLSFKHYILEVRGPAMEERRKLGHPPHPFLLVFQRSIPHLGIRIGDPYTLSAFRASWGRAIGRLETIVGRSVILAKYAGTTPHAVRHFGGKAWATQTSIENVRKLMRHVSILSSLVYTALDDEEIHIIAEEVSERARNDDWVEDFRYFSSVEEELKRYANSAFAGGARWR</sequence>
<dbReference type="GO" id="GO:0006310">
    <property type="term" value="P:DNA recombination"/>
    <property type="evidence" value="ECO:0007669"/>
    <property type="project" value="UniProtKB-KW"/>
</dbReference>
<gene>
    <name evidence="2" type="ORF">BCL32_6509</name>
</gene>
<dbReference type="InterPro" id="IPR013762">
    <property type="entry name" value="Integrase-like_cat_sf"/>
</dbReference>
<dbReference type="AlphaFoldDB" id="A0A559SUX0"/>
<organism evidence="2 3">
    <name type="scientific">Rhizobium mongolense USDA 1844</name>
    <dbReference type="NCBI Taxonomy" id="1079460"/>
    <lineage>
        <taxon>Bacteria</taxon>
        <taxon>Pseudomonadati</taxon>
        <taxon>Pseudomonadota</taxon>
        <taxon>Alphaproteobacteria</taxon>
        <taxon>Hyphomicrobiales</taxon>
        <taxon>Rhizobiaceae</taxon>
        <taxon>Rhizobium/Agrobacterium group</taxon>
        <taxon>Rhizobium</taxon>
    </lineage>
</organism>
<dbReference type="SUPFAM" id="SSF56349">
    <property type="entry name" value="DNA breaking-rejoining enzymes"/>
    <property type="match status" value="1"/>
</dbReference>
<dbReference type="GO" id="GO:0015074">
    <property type="term" value="P:DNA integration"/>
    <property type="evidence" value="ECO:0007669"/>
    <property type="project" value="InterPro"/>
</dbReference>
<evidence type="ECO:0000313" key="3">
    <source>
        <dbReference type="Proteomes" id="UP000319824"/>
    </source>
</evidence>
<dbReference type="GO" id="GO:0003677">
    <property type="term" value="F:DNA binding"/>
    <property type="evidence" value="ECO:0007669"/>
    <property type="project" value="InterPro"/>
</dbReference>
<protein>
    <recommendedName>
        <fullName evidence="4">Phage integrase family protein</fullName>
    </recommendedName>
</protein>
<evidence type="ECO:0000256" key="1">
    <source>
        <dbReference type="ARBA" id="ARBA00023172"/>
    </source>
</evidence>
<keyword evidence="1" id="KW-0233">DNA recombination</keyword>
<accession>A0A559SUX0</accession>
<name>A0A559SUX0_9HYPH</name>
<dbReference type="Proteomes" id="UP000319824">
    <property type="component" value="Unassembled WGS sequence"/>
</dbReference>
<dbReference type="EMBL" id="VISO01000003">
    <property type="protein sequence ID" value="TVZ66157.1"/>
    <property type="molecule type" value="Genomic_DNA"/>
</dbReference>
<evidence type="ECO:0000313" key="2">
    <source>
        <dbReference type="EMBL" id="TVZ66157.1"/>
    </source>
</evidence>
<dbReference type="InterPro" id="IPR011010">
    <property type="entry name" value="DNA_brk_join_enz"/>
</dbReference>
<proteinExistence type="predicted"/>